<dbReference type="AlphaFoldDB" id="A0A9W9NC23"/>
<dbReference type="OrthoDB" id="509124at2759"/>
<sequence>MTSLTDPENTTRSTPNISAADATLHLGSSTFIAAPPSHVWEVLTDTSTWPAWNTFVPRVTIRSQPDGPAAAPLSPVLRAGTKITFHVCMDPAASKPQPPADTHLIVTEAVAPNPGAGSPGRIIWVTDPDAPGAFWRSLLNAERVHELKEVEGGTEVRNWECQKGYLVHVVKWMYGSLLRTNFQRWVEGLKAQAETGQSATE</sequence>
<evidence type="ECO:0008006" key="3">
    <source>
        <dbReference type="Google" id="ProtNLM"/>
    </source>
</evidence>
<protein>
    <recommendedName>
        <fullName evidence="3">Polyketide cyclase/dehydrase</fullName>
    </recommendedName>
</protein>
<reference evidence="1" key="2">
    <citation type="journal article" date="2023" name="IMA Fungus">
        <title>Comparative genomic study of the Penicillium genus elucidates a diverse pangenome and 15 lateral gene transfer events.</title>
        <authorList>
            <person name="Petersen C."/>
            <person name="Sorensen T."/>
            <person name="Nielsen M.R."/>
            <person name="Sondergaard T.E."/>
            <person name="Sorensen J.L."/>
            <person name="Fitzpatrick D.A."/>
            <person name="Frisvad J.C."/>
            <person name="Nielsen K.L."/>
        </authorList>
    </citation>
    <scope>NUCLEOTIDE SEQUENCE</scope>
    <source>
        <strain evidence="1">IBT 19713</strain>
    </source>
</reference>
<dbReference type="InterPro" id="IPR019587">
    <property type="entry name" value="Polyketide_cyclase/dehydratase"/>
</dbReference>
<proteinExistence type="predicted"/>
<dbReference type="InterPro" id="IPR023393">
    <property type="entry name" value="START-like_dom_sf"/>
</dbReference>
<evidence type="ECO:0000313" key="1">
    <source>
        <dbReference type="EMBL" id="KAJ5217078.1"/>
    </source>
</evidence>
<dbReference type="GeneID" id="83206685"/>
<dbReference type="SUPFAM" id="SSF55961">
    <property type="entry name" value="Bet v1-like"/>
    <property type="match status" value="1"/>
</dbReference>
<name>A0A9W9NC23_9EURO</name>
<dbReference type="EMBL" id="JAPQKS010000008">
    <property type="protein sequence ID" value="KAJ5217078.1"/>
    <property type="molecule type" value="Genomic_DNA"/>
</dbReference>
<comment type="caution">
    <text evidence="1">The sequence shown here is derived from an EMBL/GenBank/DDBJ whole genome shotgun (WGS) entry which is preliminary data.</text>
</comment>
<dbReference type="RefSeq" id="XP_058325949.1">
    <property type="nucleotide sequence ID" value="XM_058479381.1"/>
</dbReference>
<dbReference type="CDD" id="cd07822">
    <property type="entry name" value="SRPBCC_4"/>
    <property type="match status" value="1"/>
</dbReference>
<dbReference type="Gene3D" id="3.30.530.20">
    <property type="match status" value="1"/>
</dbReference>
<accession>A0A9W9NC23</accession>
<organism evidence="1 2">
    <name type="scientific">Penicillium chermesinum</name>
    <dbReference type="NCBI Taxonomy" id="63820"/>
    <lineage>
        <taxon>Eukaryota</taxon>
        <taxon>Fungi</taxon>
        <taxon>Dikarya</taxon>
        <taxon>Ascomycota</taxon>
        <taxon>Pezizomycotina</taxon>
        <taxon>Eurotiomycetes</taxon>
        <taxon>Eurotiomycetidae</taxon>
        <taxon>Eurotiales</taxon>
        <taxon>Aspergillaceae</taxon>
        <taxon>Penicillium</taxon>
    </lineage>
</organism>
<evidence type="ECO:0000313" key="2">
    <source>
        <dbReference type="Proteomes" id="UP001150941"/>
    </source>
</evidence>
<dbReference type="Pfam" id="PF10604">
    <property type="entry name" value="Polyketide_cyc2"/>
    <property type="match status" value="1"/>
</dbReference>
<reference evidence="1" key="1">
    <citation type="submission" date="2022-11" db="EMBL/GenBank/DDBJ databases">
        <authorList>
            <person name="Petersen C."/>
        </authorList>
    </citation>
    <scope>NUCLEOTIDE SEQUENCE</scope>
    <source>
        <strain evidence="1">IBT 19713</strain>
    </source>
</reference>
<keyword evidence="2" id="KW-1185">Reference proteome</keyword>
<dbReference type="Proteomes" id="UP001150941">
    <property type="component" value="Unassembled WGS sequence"/>
</dbReference>
<gene>
    <name evidence="1" type="ORF">N7468_010086</name>
</gene>